<dbReference type="PANTHER" id="PTHR13848">
    <property type="entry name" value="PROTEIN YIPPEE-LIKE CG15309-RELATED"/>
    <property type="match status" value="1"/>
</dbReference>
<keyword evidence="3" id="KW-0862">Zinc</keyword>
<comment type="similarity">
    <text evidence="1 4">Belongs to the yippee family.</text>
</comment>
<dbReference type="AlphaFoldDB" id="A0A2R6RQM8"/>
<evidence type="ECO:0000256" key="2">
    <source>
        <dbReference type="ARBA" id="ARBA00022723"/>
    </source>
</evidence>
<dbReference type="Gramene" id="PSS32299">
    <property type="protein sequence ID" value="PSS32299"/>
    <property type="gene ID" value="CEY00_Acc02598"/>
</dbReference>
<dbReference type="InterPro" id="IPR034751">
    <property type="entry name" value="Yippee"/>
</dbReference>
<keyword evidence="7" id="KW-1185">Reference proteome</keyword>
<evidence type="ECO:0000313" key="6">
    <source>
        <dbReference type="EMBL" id="PSS32299.1"/>
    </source>
</evidence>
<reference evidence="6 7" key="1">
    <citation type="submission" date="2017-07" db="EMBL/GenBank/DDBJ databases">
        <title>An improved, manually edited Actinidia chinensis var. chinensis (kiwifruit) genome highlights the challenges associated with draft genomes and gene prediction in plants.</title>
        <authorList>
            <person name="Pilkington S."/>
            <person name="Crowhurst R."/>
            <person name="Hilario E."/>
            <person name="Nardozza S."/>
            <person name="Fraser L."/>
            <person name="Peng Y."/>
            <person name="Gunaseelan K."/>
            <person name="Simpson R."/>
            <person name="Tahir J."/>
            <person name="Deroles S."/>
            <person name="Templeton K."/>
            <person name="Luo Z."/>
            <person name="Davy M."/>
            <person name="Cheng C."/>
            <person name="Mcneilage M."/>
            <person name="Scaglione D."/>
            <person name="Liu Y."/>
            <person name="Zhang Q."/>
            <person name="Datson P."/>
            <person name="De Silva N."/>
            <person name="Gardiner S."/>
            <person name="Bassett H."/>
            <person name="Chagne D."/>
            <person name="Mccallum J."/>
            <person name="Dzierzon H."/>
            <person name="Deng C."/>
            <person name="Wang Y.-Y."/>
            <person name="Barron N."/>
            <person name="Manako K."/>
            <person name="Bowen J."/>
            <person name="Foster T."/>
            <person name="Erridge Z."/>
            <person name="Tiffin H."/>
            <person name="Waite C."/>
            <person name="Davies K."/>
            <person name="Grierson E."/>
            <person name="Laing W."/>
            <person name="Kirk R."/>
            <person name="Chen X."/>
            <person name="Wood M."/>
            <person name="Montefiori M."/>
            <person name="Brummell D."/>
            <person name="Schwinn K."/>
            <person name="Catanach A."/>
            <person name="Fullerton C."/>
            <person name="Li D."/>
            <person name="Meiyalaghan S."/>
            <person name="Nieuwenhuizen N."/>
            <person name="Read N."/>
            <person name="Prakash R."/>
            <person name="Hunter D."/>
            <person name="Zhang H."/>
            <person name="Mckenzie M."/>
            <person name="Knabel M."/>
            <person name="Harris A."/>
            <person name="Allan A."/>
            <person name="Chen A."/>
            <person name="Janssen B."/>
            <person name="Plunkett B."/>
            <person name="Dwamena C."/>
            <person name="Voogd C."/>
            <person name="Leif D."/>
            <person name="Lafferty D."/>
            <person name="Souleyre E."/>
            <person name="Varkonyi-Gasic E."/>
            <person name="Gambi F."/>
            <person name="Hanley J."/>
            <person name="Yao J.-L."/>
            <person name="Cheung J."/>
            <person name="David K."/>
            <person name="Warren B."/>
            <person name="Marsh K."/>
            <person name="Snowden K."/>
            <person name="Lin-Wang K."/>
            <person name="Brian L."/>
            <person name="Martinez-Sanchez M."/>
            <person name="Wang M."/>
            <person name="Ileperuma N."/>
            <person name="Macnee N."/>
            <person name="Campin R."/>
            <person name="Mcatee P."/>
            <person name="Drummond R."/>
            <person name="Espley R."/>
            <person name="Ireland H."/>
            <person name="Wu R."/>
            <person name="Atkinson R."/>
            <person name="Karunairetnam S."/>
            <person name="Bulley S."/>
            <person name="Chunkath S."/>
            <person name="Hanley Z."/>
            <person name="Storey R."/>
            <person name="Thrimawithana A."/>
            <person name="Thomson S."/>
            <person name="David C."/>
            <person name="Testolin R."/>
        </authorList>
    </citation>
    <scope>NUCLEOTIDE SEQUENCE [LARGE SCALE GENOMIC DNA]</scope>
    <source>
        <strain evidence="7">cv. Red5</strain>
        <tissue evidence="6">Young leaf</tissue>
    </source>
</reference>
<dbReference type="InterPro" id="IPR039058">
    <property type="entry name" value="Yippee_fam"/>
</dbReference>
<dbReference type="InParanoid" id="A0A2R6RQM8"/>
<dbReference type="STRING" id="1590841.A0A2R6RQM8"/>
<evidence type="ECO:0000256" key="3">
    <source>
        <dbReference type="ARBA" id="ARBA00022833"/>
    </source>
</evidence>
<dbReference type="OMA" id="WKYVQAY"/>
<feature type="domain" description="Yippee" evidence="5">
    <location>
        <begin position="8"/>
        <end position="105"/>
    </location>
</feature>
<proteinExistence type="inferred from homology"/>
<protein>
    <recommendedName>
        <fullName evidence="4">Protein yippee-like</fullName>
    </recommendedName>
</protein>
<dbReference type="FunCoup" id="A0A2R6RQM8">
    <property type="interactions" value="105"/>
</dbReference>
<reference evidence="7" key="2">
    <citation type="journal article" date="2018" name="BMC Genomics">
        <title>A manually annotated Actinidia chinensis var. chinensis (kiwifruit) genome highlights the challenges associated with draft genomes and gene prediction in plants.</title>
        <authorList>
            <person name="Pilkington S.M."/>
            <person name="Crowhurst R."/>
            <person name="Hilario E."/>
            <person name="Nardozza S."/>
            <person name="Fraser L."/>
            <person name="Peng Y."/>
            <person name="Gunaseelan K."/>
            <person name="Simpson R."/>
            <person name="Tahir J."/>
            <person name="Deroles S.C."/>
            <person name="Templeton K."/>
            <person name="Luo Z."/>
            <person name="Davy M."/>
            <person name="Cheng C."/>
            <person name="McNeilage M."/>
            <person name="Scaglione D."/>
            <person name="Liu Y."/>
            <person name="Zhang Q."/>
            <person name="Datson P."/>
            <person name="De Silva N."/>
            <person name="Gardiner S.E."/>
            <person name="Bassett H."/>
            <person name="Chagne D."/>
            <person name="McCallum J."/>
            <person name="Dzierzon H."/>
            <person name="Deng C."/>
            <person name="Wang Y.Y."/>
            <person name="Barron L."/>
            <person name="Manako K."/>
            <person name="Bowen J."/>
            <person name="Foster T.M."/>
            <person name="Erridge Z.A."/>
            <person name="Tiffin H."/>
            <person name="Waite C.N."/>
            <person name="Davies K.M."/>
            <person name="Grierson E.P."/>
            <person name="Laing W.A."/>
            <person name="Kirk R."/>
            <person name="Chen X."/>
            <person name="Wood M."/>
            <person name="Montefiori M."/>
            <person name="Brummell D.A."/>
            <person name="Schwinn K.E."/>
            <person name="Catanach A."/>
            <person name="Fullerton C."/>
            <person name="Li D."/>
            <person name="Meiyalaghan S."/>
            <person name="Nieuwenhuizen N."/>
            <person name="Read N."/>
            <person name="Prakash R."/>
            <person name="Hunter D."/>
            <person name="Zhang H."/>
            <person name="McKenzie M."/>
            <person name="Knabel M."/>
            <person name="Harris A."/>
            <person name="Allan A.C."/>
            <person name="Gleave A."/>
            <person name="Chen A."/>
            <person name="Janssen B.J."/>
            <person name="Plunkett B."/>
            <person name="Ampomah-Dwamena C."/>
            <person name="Voogd C."/>
            <person name="Leif D."/>
            <person name="Lafferty D."/>
            <person name="Souleyre E.J.F."/>
            <person name="Varkonyi-Gasic E."/>
            <person name="Gambi F."/>
            <person name="Hanley J."/>
            <person name="Yao J.L."/>
            <person name="Cheung J."/>
            <person name="David K.M."/>
            <person name="Warren B."/>
            <person name="Marsh K."/>
            <person name="Snowden K.C."/>
            <person name="Lin-Wang K."/>
            <person name="Brian L."/>
            <person name="Martinez-Sanchez M."/>
            <person name="Wang M."/>
            <person name="Ileperuma N."/>
            <person name="Macnee N."/>
            <person name="Campin R."/>
            <person name="McAtee P."/>
            <person name="Drummond R.S.M."/>
            <person name="Espley R.V."/>
            <person name="Ireland H.S."/>
            <person name="Wu R."/>
            <person name="Atkinson R.G."/>
            <person name="Karunairetnam S."/>
            <person name="Bulley S."/>
            <person name="Chunkath S."/>
            <person name="Hanley Z."/>
            <person name="Storey R."/>
            <person name="Thrimawithana A.H."/>
            <person name="Thomson S."/>
            <person name="David C."/>
            <person name="Testolin R."/>
            <person name="Huang H."/>
            <person name="Hellens R.P."/>
            <person name="Schaffer R.J."/>
        </authorList>
    </citation>
    <scope>NUCLEOTIDE SEQUENCE [LARGE SCALE GENOMIC DNA]</scope>
    <source>
        <strain evidence="7">cv. Red5</strain>
    </source>
</reference>
<accession>A0A2R6RQM8</accession>
<keyword evidence="2" id="KW-0479">Metal-binding</keyword>
<dbReference type="Pfam" id="PF03226">
    <property type="entry name" value="Yippee-Mis18"/>
    <property type="match status" value="1"/>
</dbReference>
<dbReference type="InterPro" id="IPR004910">
    <property type="entry name" value="Yippee/Mis18/Cereblon"/>
</dbReference>
<evidence type="ECO:0000256" key="1">
    <source>
        <dbReference type="ARBA" id="ARBA00005613"/>
    </source>
</evidence>
<dbReference type="OrthoDB" id="6407410at2759"/>
<dbReference type="GO" id="GO:0046872">
    <property type="term" value="F:metal ion binding"/>
    <property type="evidence" value="ECO:0007669"/>
    <property type="project" value="UniProtKB-KW"/>
</dbReference>
<comment type="caution">
    <text evidence="6">The sequence shown here is derived from an EMBL/GenBank/DDBJ whole genome shotgun (WGS) entry which is preliminary data.</text>
</comment>
<evidence type="ECO:0000313" key="7">
    <source>
        <dbReference type="Proteomes" id="UP000241394"/>
    </source>
</evidence>
<organism evidence="6 7">
    <name type="scientific">Actinidia chinensis var. chinensis</name>
    <name type="common">Chinese soft-hair kiwi</name>
    <dbReference type="NCBI Taxonomy" id="1590841"/>
    <lineage>
        <taxon>Eukaryota</taxon>
        <taxon>Viridiplantae</taxon>
        <taxon>Streptophyta</taxon>
        <taxon>Embryophyta</taxon>
        <taxon>Tracheophyta</taxon>
        <taxon>Spermatophyta</taxon>
        <taxon>Magnoliopsida</taxon>
        <taxon>eudicotyledons</taxon>
        <taxon>Gunneridae</taxon>
        <taxon>Pentapetalae</taxon>
        <taxon>asterids</taxon>
        <taxon>Ericales</taxon>
        <taxon>Actinidiaceae</taxon>
        <taxon>Actinidia</taxon>
    </lineage>
</organism>
<evidence type="ECO:0000259" key="5">
    <source>
        <dbReference type="PROSITE" id="PS51792"/>
    </source>
</evidence>
<gene>
    <name evidence="6" type="ORF">CEY00_Acc02598</name>
</gene>
<dbReference type="Proteomes" id="UP000241394">
    <property type="component" value="Chromosome LG3"/>
</dbReference>
<sequence>MAELTSNPLYSCRNCRNPLALSEDLLSKAFVGKSGPAYMFGHAMNVVLGQKEDKQLITGLFSICNLYCSKCGQDLGWKYVQAYDARQKFKEGRFILEKAKLLKEYC</sequence>
<dbReference type="PROSITE" id="PS51792">
    <property type="entry name" value="YIPPEE"/>
    <property type="match status" value="1"/>
</dbReference>
<dbReference type="EMBL" id="NKQK01000003">
    <property type="protein sequence ID" value="PSS32299.1"/>
    <property type="molecule type" value="Genomic_DNA"/>
</dbReference>
<evidence type="ECO:0000256" key="4">
    <source>
        <dbReference type="RuleBase" id="RU110713"/>
    </source>
</evidence>
<name>A0A2R6RQM8_ACTCC</name>